<dbReference type="InterPro" id="IPR050261">
    <property type="entry name" value="FrsA_esterase"/>
</dbReference>
<name>A0A1G6LQL2_9GAMM</name>
<dbReference type="PANTHER" id="PTHR22946:SF0">
    <property type="entry name" value="DIENELACTONE HYDROLASE DOMAIN-CONTAINING PROTEIN"/>
    <property type="match status" value="1"/>
</dbReference>
<dbReference type="GO" id="GO:0016787">
    <property type="term" value="F:hydrolase activity"/>
    <property type="evidence" value="ECO:0007669"/>
    <property type="project" value="UniProtKB-KW"/>
</dbReference>
<accession>A0A1G6LQL2</accession>
<evidence type="ECO:0000313" key="2">
    <source>
        <dbReference type="EMBL" id="SDC45578.1"/>
    </source>
</evidence>
<dbReference type="SUPFAM" id="SSF53474">
    <property type="entry name" value="alpha/beta-Hydrolases"/>
    <property type="match status" value="1"/>
</dbReference>
<dbReference type="Pfam" id="PF01738">
    <property type="entry name" value="DLH"/>
    <property type="match status" value="1"/>
</dbReference>
<proteinExistence type="predicted"/>
<dbReference type="OrthoDB" id="9787933at2"/>
<gene>
    <name evidence="2" type="ORF">SAMN05421749_105147</name>
</gene>
<organism evidence="2 3">
    <name type="scientific">Acinetobacter marinus</name>
    <dbReference type="NCBI Taxonomy" id="281375"/>
    <lineage>
        <taxon>Bacteria</taxon>
        <taxon>Pseudomonadati</taxon>
        <taxon>Pseudomonadota</taxon>
        <taxon>Gammaproteobacteria</taxon>
        <taxon>Moraxellales</taxon>
        <taxon>Moraxellaceae</taxon>
        <taxon>Acinetobacter</taxon>
    </lineage>
</organism>
<protein>
    <submittedName>
        <fullName evidence="2">Dienelactone hydrolase</fullName>
    </submittedName>
</protein>
<dbReference type="Gene3D" id="3.40.50.1820">
    <property type="entry name" value="alpha/beta hydrolase"/>
    <property type="match status" value="1"/>
</dbReference>
<dbReference type="Proteomes" id="UP000242317">
    <property type="component" value="Unassembled WGS sequence"/>
</dbReference>
<dbReference type="InterPro" id="IPR002925">
    <property type="entry name" value="Dienelactn_hydro"/>
</dbReference>
<keyword evidence="2" id="KW-0378">Hydrolase</keyword>
<feature type="domain" description="Dienelactone hydrolase" evidence="1">
    <location>
        <begin position="28"/>
        <end position="248"/>
    </location>
</feature>
<sequence>MSDYNTTQKNISIREIQYQDSKGQNLVGFFASPEGESNLAAVLVCPEWWGRNDYVENRVRQLAEYGFAAFAIDMYGDKKIAEDASQANEYMMSTFDPENIVVDRATAALNTLTAQPEVDASRIAAIGFCYGGKVALDLARSGADLKAVATFHANLSAQTPAQEGTFKAEVVVAHGQEDSMVSLEDVDAFKQEMQHAKVKHRVDIYPNAKHGFTNPAADENARKNGVDLGYDALAEAESMDALYALLDRVLK</sequence>
<dbReference type="AlphaFoldDB" id="A0A1G6LQL2"/>
<evidence type="ECO:0000313" key="3">
    <source>
        <dbReference type="Proteomes" id="UP000242317"/>
    </source>
</evidence>
<dbReference type="InterPro" id="IPR029058">
    <property type="entry name" value="AB_hydrolase_fold"/>
</dbReference>
<dbReference type="RefSeq" id="WP_092619963.1">
    <property type="nucleotide sequence ID" value="NZ_FMYK01000005.1"/>
</dbReference>
<dbReference type="EMBL" id="FMYK01000005">
    <property type="protein sequence ID" value="SDC45578.1"/>
    <property type="molecule type" value="Genomic_DNA"/>
</dbReference>
<keyword evidence="3" id="KW-1185">Reference proteome</keyword>
<dbReference type="PANTHER" id="PTHR22946">
    <property type="entry name" value="DIENELACTONE HYDROLASE DOMAIN-CONTAINING PROTEIN-RELATED"/>
    <property type="match status" value="1"/>
</dbReference>
<evidence type="ECO:0000259" key="1">
    <source>
        <dbReference type="Pfam" id="PF01738"/>
    </source>
</evidence>
<reference evidence="3" key="1">
    <citation type="submission" date="2016-09" db="EMBL/GenBank/DDBJ databases">
        <authorList>
            <person name="Varghese N."/>
            <person name="Submissions S."/>
        </authorList>
    </citation>
    <scope>NUCLEOTIDE SEQUENCE [LARGE SCALE GENOMIC DNA]</scope>
    <source>
        <strain evidence="3">ANC 3699</strain>
    </source>
</reference>